<feature type="transmembrane region" description="Helical" evidence="1">
    <location>
        <begin position="144"/>
        <end position="161"/>
    </location>
</feature>
<dbReference type="InterPro" id="IPR049500">
    <property type="entry name" value="Peptidase_M50B-like"/>
</dbReference>
<keyword evidence="1" id="KW-1133">Transmembrane helix</keyword>
<keyword evidence="1" id="KW-0812">Transmembrane</keyword>
<evidence type="ECO:0000313" key="2">
    <source>
        <dbReference type="EMBL" id="KSU77723.1"/>
    </source>
</evidence>
<gene>
    <name evidence="2" type="ORF">AS031_06525</name>
</gene>
<feature type="transmembrane region" description="Helical" evidence="1">
    <location>
        <begin position="20"/>
        <end position="40"/>
    </location>
</feature>
<dbReference type="EMBL" id="LNQM01000002">
    <property type="protein sequence ID" value="KSU77723.1"/>
    <property type="molecule type" value="Genomic_DNA"/>
</dbReference>
<keyword evidence="1" id="KW-0472">Membrane</keyword>
<comment type="caution">
    <text evidence="2">The sequence shown here is derived from an EMBL/GenBank/DDBJ whole genome shotgun (WGS) entry which is preliminary data.</text>
</comment>
<protein>
    <recommendedName>
        <fullName evidence="4">Peptidase M50</fullName>
    </recommendedName>
</protein>
<feature type="transmembrane region" description="Helical" evidence="1">
    <location>
        <begin position="167"/>
        <end position="187"/>
    </location>
</feature>
<evidence type="ECO:0000313" key="3">
    <source>
        <dbReference type="Proteomes" id="UP000053199"/>
    </source>
</evidence>
<feature type="transmembrane region" description="Helical" evidence="1">
    <location>
        <begin position="207"/>
        <end position="233"/>
    </location>
</feature>
<feature type="transmembrane region" description="Helical" evidence="1">
    <location>
        <begin position="93"/>
        <end position="114"/>
    </location>
</feature>
<proteinExistence type="predicted"/>
<keyword evidence="3" id="KW-1185">Reference proteome</keyword>
<name>A0A0V8ISI6_9MICC</name>
<dbReference type="RefSeq" id="WP_058267316.1">
    <property type="nucleotide sequence ID" value="NZ_FMAZ01000002.1"/>
</dbReference>
<sequence length="246" mass="25406">MSSPAGLWETLLSAVSRTAPPPVTSVELILAIVAAAALSVPRRSWKYFGLLTTAAHELGHAFAAVTSGQRLSAIHLRLDHSGTTTTYSRSKAATVWSCFWGYPVPAVVGAAFVLCGFHGWGPASIAAGAAALASTLVFLRNPAGYLITAAAIAGALALLLLVPGGFIGHVAVALGLALLVGAVRDLVKLVHVHFRRRSRLATSDAYILYRATSVPSGIWIFLFMTAVGGAWALAIQPVAAVLSAGA</sequence>
<dbReference type="Pfam" id="PF13398">
    <property type="entry name" value="Peptidase_M50B"/>
    <property type="match status" value="1"/>
</dbReference>
<evidence type="ECO:0000256" key="1">
    <source>
        <dbReference type="SAM" id="Phobius"/>
    </source>
</evidence>
<reference evidence="2 3" key="1">
    <citation type="journal article" date="2014" name="Arch. Microbiol.">
        <title>Arthrobacter enclensis sp. nov., isolated from sediment sample.</title>
        <authorList>
            <person name="Dastager S.G."/>
            <person name="Liu Q."/>
            <person name="Tang S.K."/>
            <person name="Krishnamurthi S."/>
            <person name="Lee J.C."/>
            <person name="Li W.J."/>
        </authorList>
    </citation>
    <scope>NUCLEOTIDE SEQUENCE [LARGE SCALE GENOMIC DNA]</scope>
    <source>
        <strain evidence="2 3">NIO-1008</strain>
    </source>
</reference>
<organism evidence="2 3">
    <name type="scientific">Pseudarthrobacter enclensis</name>
    <dbReference type="NCBI Taxonomy" id="993070"/>
    <lineage>
        <taxon>Bacteria</taxon>
        <taxon>Bacillati</taxon>
        <taxon>Actinomycetota</taxon>
        <taxon>Actinomycetes</taxon>
        <taxon>Micrococcales</taxon>
        <taxon>Micrococcaceae</taxon>
        <taxon>Pseudarthrobacter</taxon>
    </lineage>
</organism>
<accession>A0A0V8ISI6</accession>
<dbReference type="Proteomes" id="UP000053199">
    <property type="component" value="Unassembled WGS sequence"/>
</dbReference>
<dbReference type="STRING" id="993070.AS031_06525"/>
<dbReference type="OrthoDB" id="5184455at2"/>
<feature type="transmembrane region" description="Helical" evidence="1">
    <location>
        <begin position="120"/>
        <end position="139"/>
    </location>
</feature>
<dbReference type="AlphaFoldDB" id="A0A0V8ISI6"/>
<evidence type="ECO:0008006" key="4">
    <source>
        <dbReference type="Google" id="ProtNLM"/>
    </source>
</evidence>